<sequence length="58" mass="6854">MLRDEVLNTEWFSMTKQDQIVINQWLRQYSGARPHQALGMRPPVPETIFRNVKDVAQI</sequence>
<dbReference type="Pfam" id="PF13683">
    <property type="entry name" value="rve_3"/>
    <property type="match status" value="1"/>
</dbReference>
<feature type="domain" description="Integrase catalytic" evidence="1">
    <location>
        <begin position="2"/>
        <end position="43"/>
    </location>
</feature>
<evidence type="ECO:0000313" key="2">
    <source>
        <dbReference type="EMBL" id="GAG01249.1"/>
    </source>
</evidence>
<dbReference type="GO" id="GO:0015074">
    <property type="term" value="P:DNA integration"/>
    <property type="evidence" value="ECO:0007669"/>
    <property type="project" value="InterPro"/>
</dbReference>
<dbReference type="AlphaFoldDB" id="X0U660"/>
<gene>
    <name evidence="2" type="ORF">S01H1_41731</name>
</gene>
<reference evidence="2" key="1">
    <citation type="journal article" date="2014" name="Front. Microbiol.">
        <title>High frequency of phylogenetically diverse reductive dehalogenase-homologous genes in deep subseafloor sedimentary metagenomes.</title>
        <authorList>
            <person name="Kawai M."/>
            <person name="Futagami T."/>
            <person name="Toyoda A."/>
            <person name="Takaki Y."/>
            <person name="Nishi S."/>
            <person name="Hori S."/>
            <person name="Arai W."/>
            <person name="Tsubouchi T."/>
            <person name="Morono Y."/>
            <person name="Uchiyama I."/>
            <person name="Ito T."/>
            <person name="Fujiyama A."/>
            <person name="Inagaki F."/>
            <person name="Takami H."/>
        </authorList>
    </citation>
    <scope>NUCLEOTIDE SEQUENCE</scope>
    <source>
        <strain evidence="2">Expedition CK06-06</strain>
    </source>
</reference>
<accession>X0U660</accession>
<protein>
    <recommendedName>
        <fullName evidence="1">Integrase catalytic domain-containing protein</fullName>
    </recommendedName>
</protein>
<proteinExistence type="predicted"/>
<evidence type="ECO:0000259" key="1">
    <source>
        <dbReference type="Pfam" id="PF13683"/>
    </source>
</evidence>
<comment type="caution">
    <text evidence="2">The sequence shown here is derived from an EMBL/GenBank/DDBJ whole genome shotgun (WGS) entry which is preliminary data.</text>
</comment>
<name>X0U660_9ZZZZ</name>
<organism evidence="2">
    <name type="scientific">marine sediment metagenome</name>
    <dbReference type="NCBI Taxonomy" id="412755"/>
    <lineage>
        <taxon>unclassified sequences</taxon>
        <taxon>metagenomes</taxon>
        <taxon>ecological metagenomes</taxon>
    </lineage>
</organism>
<dbReference type="EMBL" id="BARS01026482">
    <property type="protein sequence ID" value="GAG01249.1"/>
    <property type="molecule type" value="Genomic_DNA"/>
</dbReference>
<dbReference type="InterPro" id="IPR001584">
    <property type="entry name" value="Integrase_cat-core"/>
</dbReference>